<dbReference type="NCBIfam" id="TIGR00360">
    <property type="entry name" value="ComEC_N-term"/>
    <property type="match status" value="1"/>
</dbReference>
<feature type="transmembrane region" description="Helical" evidence="6">
    <location>
        <begin position="240"/>
        <end position="261"/>
    </location>
</feature>
<dbReference type="EMBL" id="QNVV01000010">
    <property type="protein sequence ID" value="REC47010.1"/>
    <property type="molecule type" value="Genomic_DNA"/>
</dbReference>
<comment type="subcellular location">
    <subcellularLocation>
        <location evidence="1">Cell membrane</location>
        <topology evidence="1">Multi-pass membrane protein</topology>
    </subcellularLocation>
</comment>
<dbReference type="OrthoDB" id="9761531at2"/>
<dbReference type="Pfam" id="PF03772">
    <property type="entry name" value="Competence"/>
    <property type="match status" value="1"/>
</dbReference>
<evidence type="ECO:0000259" key="7">
    <source>
        <dbReference type="Pfam" id="PF03772"/>
    </source>
</evidence>
<feature type="transmembrane region" description="Helical" evidence="6">
    <location>
        <begin position="415"/>
        <end position="440"/>
    </location>
</feature>
<keyword evidence="3 6" id="KW-0812">Transmembrane</keyword>
<dbReference type="GO" id="GO:0005886">
    <property type="term" value="C:plasma membrane"/>
    <property type="evidence" value="ECO:0007669"/>
    <property type="project" value="UniProtKB-SubCell"/>
</dbReference>
<sequence>MDVNRQPLFILAICFVLGIFFQDRFLLNDAAIYSVMMFCLVLLTSMFFQNYFLHKVRSVLLGLLFFGIGMIIHFYNTSGEPSGPPVKGKEAVVFIITQKLNSNEKYRKYEGAAQVGSLNFNSVIYIPRNSRELDFKHVYKAEAFVTKPYSPKYDFQFNYARYLQRKKIDYQVYISDDISSVQRTDLSVRDKIRQLRLEVLQKIDSSGMSGKSRAFLKGIILADRTEIDAETVRDFNRSGLVHLLAISGTHIVVIFGVFYFLMTRFMPLGFRRYAILASVCFIWLFAIFIGFGNSVLRSCIMLSVYFGFVLLQRKPDLLHALAVSALIILIMDSQQLFDVGFQLSFSAVLGIFWLNQPLLKYFPKPDHYVKKLIFNTVTISLSAQLATLPLVLYYFHQFSFVSLVANFIIVPFSEIIIVSSFLMAVLIAFGLGADLICRGYDFIIQMLLKTIHAFAEIDMLFYENIPMNLPEVLSVSVVVYYIRPMLLKFNFKNVRNLLMAAMIFLMIKSSFQIFENLREEILWHSFNKHDVFSIKKGNKVCFWISDKGEREKILQFIVRPYCSSRRIGHFEIKVFPEHVQKVVLNDRIYPVK</sequence>
<dbReference type="InterPro" id="IPR025405">
    <property type="entry name" value="DUF4131"/>
</dbReference>
<evidence type="ECO:0000313" key="10">
    <source>
        <dbReference type="Proteomes" id="UP000256257"/>
    </source>
</evidence>
<evidence type="ECO:0000256" key="6">
    <source>
        <dbReference type="SAM" id="Phobius"/>
    </source>
</evidence>
<reference evidence="9 10" key="1">
    <citation type="submission" date="2018-06" db="EMBL/GenBank/DDBJ databases">
        <title>Novel Chryseobacterium species.</title>
        <authorList>
            <person name="Newman J."/>
            <person name="Hugo C."/>
            <person name="Oosthuizen L."/>
            <person name="Charimba G."/>
        </authorList>
    </citation>
    <scope>NUCLEOTIDE SEQUENCE [LARGE SCALE GENOMIC DNA]</scope>
    <source>
        <strain evidence="9 10">7_F195</strain>
    </source>
</reference>
<feature type="domain" description="DUF4131" evidence="8">
    <location>
        <begin position="35"/>
        <end position="176"/>
    </location>
</feature>
<dbReference type="InterPro" id="IPR004477">
    <property type="entry name" value="ComEC_N"/>
</dbReference>
<dbReference type="PANTHER" id="PTHR30619:SF1">
    <property type="entry name" value="RECOMBINATION PROTEIN 2"/>
    <property type="match status" value="1"/>
</dbReference>
<feature type="transmembrane region" description="Helical" evidence="6">
    <location>
        <begin position="343"/>
        <end position="362"/>
    </location>
</feature>
<feature type="domain" description="ComEC/Rec2-related protein" evidence="7">
    <location>
        <begin position="220"/>
        <end position="479"/>
    </location>
</feature>
<feature type="transmembrane region" description="Helical" evidence="6">
    <location>
        <begin position="374"/>
        <end position="395"/>
    </location>
</feature>
<feature type="transmembrane region" description="Helical" evidence="6">
    <location>
        <begin position="7"/>
        <end position="25"/>
    </location>
</feature>
<feature type="transmembrane region" description="Helical" evidence="6">
    <location>
        <begin position="273"/>
        <end position="289"/>
    </location>
</feature>
<gene>
    <name evidence="9" type="ORF">DRF67_12380</name>
</gene>
<evidence type="ECO:0000259" key="8">
    <source>
        <dbReference type="Pfam" id="PF13567"/>
    </source>
</evidence>
<keyword evidence="2" id="KW-1003">Cell membrane</keyword>
<keyword evidence="5 6" id="KW-0472">Membrane</keyword>
<organism evidence="9 10">
    <name type="scientific">Chryseobacterium pennipullorum</name>
    <dbReference type="NCBI Taxonomy" id="2258963"/>
    <lineage>
        <taxon>Bacteria</taxon>
        <taxon>Pseudomonadati</taxon>
        <taxon>Bacteroidota</taxon>
        <taxon>Flavobacteriia</taxon>
        <taxon>Flavobacteriales</taxon>
        <taxon>Weeksellaceae</taxon>
        <taxon>Chryseobacterium group</taxon>
        <taxon>Chryseobacterium</taxon>
    </lineage>
</organism>
<evidence type="ECO:0000256" key="2">
    <source>
        <dbReference type="ARBA" id="ARBA00022475"/>
    </source>
</evidence>
<dbReference type="Proteomes" id="UP000256257">
    <property type="component" value="Unassembled WGS sequence"/>
</dbReference>
<dbReference type="InterPro" id="IPR052159">
    <property type="entry name" value="Competence_DNA_uptake"/>
</dbReference>
<feature type="transmembrane region" description="Helical" evidence="6">
    <location>
        <begin position="31"/>
        <end position="52"/>
    </location>
</feature>
<evidence type="ECO:0000256" key="5">
    <source>
        <dbReference type="ARBA" id="ARBA00023136"/>
    </source>
</evidence>
<name>A0A3D9B053_9FLAO</name>
<dbReference type="AlphaFoldDB" id="A0A3D9B053"/>
<evidence type="ECO:0000313" key="9">
    <source>
        <dbReference type="EMBL" id="REC47010.1"/>
    </source>
</evidence>
<dbReference type="Pfam" id="PF13567">
    <property type="entry name" value="DUF4131"/>
    <property type="match status" value="1"/>
</dbReference>
<dbReference type="PANTHER" id="PTHR30619">
    <property type="entry name" value="DNA INTERNALIZATION/COMPETENCE PROTEIN COMEC/REC2"/>
    <property type="match status" value="1"/>
</dbReference>
<comment type="caution">
    <text evidence="9">The sequence shown here is derived from an EMBL/GenBank/DDBJ whole genome shotgun (WGS) entry which is preliminary data.</text>
</comment>
<protein>
    <submittedName>
        <fullName evidence="9">ComEC family competence protein</fullName>
    </submittedName>
</protein>
<proteinExistence type="predicted"/>
<evidence type="ECO:0000256" key="3">
    <source>
        <dbReference type="ARBA" id="ARBA00022692"/>
    </source>
</evidence>
<feature type="transmembrane region" description="Helical" evidence="6">
    <location>
        <begin position="59"/>
        <end position="76"/>
    </location>
</feature>
<keyword evidence="10" id="KW-1185">Reference proteome</keyword>
<accession>A0A3D9B053</accession>
<evidence type="ECO:0000256" key="4">
    <source>
        <dbReference type="ARBA" id="ARBA00022989"/>
    </source>
</evidence>
<evidence type="ECO:0000256" key="1">
    <source>
        <dbReference type="ARBA" id="ARBA00004651"/>
    </source>
</evidence>
<keyword evidence="4 6" id="KW-1133">Transmembrane helix</keyword>